<keyword evidence="2" id="KW-0479">Metal-binding</keyword>
<dbReference type="PROSITE" id="PS50808">
    <property type="entry name" value="ZF_BED"/>
    <property type="match status" value="1"/>
</dbReference>
<dbReference type="GO" id="GO:0005634">
    <property type="term" value="C:nucleus"/>
    <property type="evidence" value="ECO:0007669"/>
    <property type="project" value="UniProtKB-SubCell"/>
</dbReference>
<evidence type="ECO:0000256" key="8">
    <source>
        <dbReference type="PROSITE-ProRule" id="PRU00027"/>
    </source>
</evidence>
<keyword evidence="5" id="KW-0805">Transcription regulation</keyword>
<dbReference type="InterPro" id="IPR052035">
    <property type="entry name" value="ZnF_BED_domain_contain"/>
</dbReference>
<dbReference type="EMBL" id="CAMAPF010000987">
    <property type="protein sequence ID" value="CAH9135404.1"/>
    <property type="molecule type" value="Genomic_DNA"/>
</dbReference>
<evidence type="ECO:0000313" key="11">
    <source>
        <dbReference type="EMBL" id="CAH9135404.1"/>
    </source>
</evidence>
<evidence type="ECO:0000256" key="3">
    <source>
        <dbReference type="ARBA" id="ARBA00022771"/>
    </source>
</evidence>
<evidence type="ECO:0000256" key="1">
    <source>
        <dbReference type="ARBA" id="ARBA00004123"/>
    </source>
</evidence>
<dbReference type="GO" id="GO:0008270">
    <property type="term" value="F:zinc ion binding"/>
    <property type="evidence" value="ECO:0007669"/>
    <property type="project" value="UniProtKB-KW"/>
</dbReference>
<dbReference type="PANTHER" id="PTHR46481">
    <property type="entry name" value="ZINC FINGER BED DOMAIN-CONTAINING PROTEIN 4"/>
    <property type="match status" value="1"/>
</dbReference>
<keyword evidence="7" id="KW-0539">Nucleus</keyword>
<evidence type="ECO:0000256" key="2">
    <source>
        <dbReference type="ARBA" id="ARBA00022723"/>
    </source>
</evidence>
<dbReference type="Proteomes" id="UP001152523">
    <property type="component" value="Unassembled WGS sequence"/>
</dbReference>
<evidence type="ECO:0000256" key="6">
    <source>
        <dbReference type="ARBA" id="ARBA00023163"/>
    </source>
</evidence>
<accession>A0AAV0FJ47</accession>
<keyword evidence="12" id="KW-1185">Reference proteome</keyword>
<evidence type="ECO:0000256" key="4">
    <source>
        <dbReference type="ARBA" id="ARBA00022833"/>
    </source>
</evidence>
<sequence>MESQSSHSLTNPSNHIESETRKAASSRKRARNKSATLKPHVSQSRSNFWSHCQKGSRTLMDGTVQPIGTCKYCQAQIPASHGSTSNLKNHLEKRCKSSPLYKASESDKSQPVLTNETMRRVSELVSHTFNKKRCALKVTEYVIIDEMSFRAAEGKGFGSLVHELQPRFRIPDHKKWQIWLTTYF</sequence>
<feature type="region of interest" description="Disordered" evidence="9">
    <location>
        <begin position="1"/>
        <end position="47"/>
    </location>
</feature>
<dbReference type="PANTHER" id="PTHR46481:SF10">
    <property type="entry name" value="ZINC FINGER BED DOMAIN-CONTAINING PROTEIN 39"/>
    <property type="match status" value="1"/>
</dbReference>
<feature type="domain" description="BED-type" evidence="10">
    <location>
        <begin position="43"/>
        <end position="102"/>
    </location>
</feature>
<gene>
    <name evidence="11" type="ORF">CEPIT_LOCUS34481</name>
</gene>
<keyword evidence="3 8" id="KW-0863">Zinc-finger</keyword>
<reference evidence="11" key="1">
    <citation type="submission" date="2022-07" db="EMBL/GenBank/DDBJ databases">
        <authorList>
            <person name="Macas J."/>
            <person name="Novak P."/>
            <person name="Neumann P."/>
        </authorList>
    </citation>
    <scope>NUCLEOTIDE SEQUENCE</scope>
</reference>
<comment type="caution">
    <text evidence="11">The sequence shown here is derived from an EMBL/GenBank/DDBJ whole genome shotgun (WGS) entry which is preliminary data.</text>
</comment>
<dbReference type="GO" id="GO:0003677">
    <property type="term" value="F:DNA binding"/>
    <property type="evidence" value="ECO:0007669"/>
    <property type="project" value="InterPro"/>
</dbReference>
<protein>
    <recommendedName>
        <fullName evidence="10">BED-type domain-containing protein</fullName>
    </recommendedName>
</protein>
<keyword evidence="6" id="KW-0804">Transcription</keyword>
<dbReference type="Pfam" id="PF02892">
    <property type="entry name" value="zf-BED"/>
    <property type="match status" value="1"/>
</dbReference>
<proteinExistence type="predicted"/>
<name>A0AAV0FJ47_9ASTE</name>
<evidence type="ECO:0000256" key="7">
    <source>
        <dbReference type="ARBA" id="ARBA00023242"/>
    </source>
</evidence>
<evidence type="ECO:0000259" key="10">
    <source>
        <dbReference type="PROSITE" id="PS50808"/>
    </source>
</evidence>
<keyword evidence="4" id="KW-0862">Zinc</keyword>
<dbReference type="SMART" id="SM00614">
    <property type="entry name" value="ZnF_BED"/>
    <property type="match status" value="1"/>
</dbReference>
<dbReference type="AlphaFoldDB" id="A0AAV0FJ47"/>
<organism evidence="11 12">
    <name type="scientific">Cuscuta epithymum</name>
    <dbReference type="NCBI Taxonomy" id="186058"/>
    <lineage>
        <taxon>Eukaryota</taxon>
        <taxon>Viridiplantae</taxon>
        <taxon>Streptophyta</taxon>
        <taxon>Embryophyta</taxon>
        <taxon>Tracheophyta</taxon>
        <taxon>Spermatophyta</taxon>
        <taxon>Magnoliopsida</taxon>
        <taxon>eudicotyledons</taxon>
        <taxon>Gunneridae</taxon>
        <taxon>Pentapetalae</taxon>
        <taxon>asterids</taxon>
        <taxon>lamiids</taxon>
        <taxon>Solanales</taxon>
        <taxon>Convolvulaceae</taxon>
        <taxon>Cuscuteae</taxon>
        <taxon>Cuscuta</taxon>
        <taxon>Cuscuta subgen. Cuscuta</taxon>
    </lineage>
</organism>
<evidence type="ECO:0000313" key="12">
    <source>
        <dbReference type="Proteomes" id="UP001152523"/>
    </source>
</evidence>
<comment type="subcellular location">
    <subcellularLocation>
        <location evidence="1">Nucleus</location>
    </subcellularLocation>
</comment>
<evidence type="ECO:0000256" key="5">
    <source>
        <dbReference type="ARBA" id="ARBA00023015"/>
    </source>
</evidence>
<dbReference type="InterPro" id="IPR003656">
    <property type="entry name" value="Znf_BED"/>
</dbReference>
<feature type="compositionally biased region" description="Polar residues" evidence="9">
    <location>
        <begin position="1"/>
        <end position="15"/>
    </location>
</feature>
<evidence type="ECO:0000256" key="9">
    <source>
        <dbReference type="SAM" id="MobiDB-lite"/>
    </source>
</evidence>